<feature type="chain" id="PRO_5020403590" evidence="1">
    <location>
        <begin position="28"/>
        <end position="188"/>
    </location>
</feature>
<proteinExistence type="predicted"/>
<accession>A0A4R2LD21</accession>
<reference evidence="3 4" key="1">
    <citation type="submission" date="2019-03" db="EMBL/GenBank/DDBJ databases">
        <title>Genomic Encyclopedia of Type Strains, Phase IV (KMG-IV): sequencing the most valuable type-strain genomes for metagenomic binning, comparative biology and taxonomic classification.</title>
        <authorList>
            <person name="Goeker M."/>
        </authorList>
    </citation>
    <scope>NUCLEOTIDE SEQUENCE [LARGE SCALE GENOMIC DNA]</scope>
    <source>
        <strain evidence="3 4">DSM 25287</strain>
    </source>
</reference>
<dbReference type="EMBL" id="SLWY01000012">
    <property type="protein sequence ID" value="TCO80748.1"/>
    <property type="molecule type" value="Genomic_DNA"/>
</dbReference>
<sequence length="188" mass="20824">MRSPIVLLATALLALLLAACASNPVIRADYDRAADFSRYRSYGFLAPLGTDKPGYRSLLTERLSRATRAQLDARGYVYAASAPDLLVNFIARLDERIEVMPAAPYYGYGSYYRMWPGYGWGSDVYQYTEGTLNVDLIDARTRQVVWEGVSVGEVRSVPESTSQEAIDHVVGEMFARYPFRAGSAAVAQ</sequence>
<evidence type="ECO:0000313" key="3">
    <source>
        <dbReference type="EMBL" id="TCO80748.1"/>
    </source>
</evidence>
<name>A0A4R2LD21_9GAMM</name>
<protein>
    <submittedName>
        <fullName evidence="3">Uncharacterized protein DUF4136</fullName>
    </submittedName>
</protein>
<comment type="caution">
    <text evidence="3">The sequence shown here is derived from an EMBL/GenBank/DDBJ whole genome shotgun (WGS) entry which is preliminary data.</text>
</comment>
<organism evidence="3 4">
    <name type="scientific">Plasticicumulans lactativorans</name>
    <dbReference type="NCBI Taxonomy" id="1133106"/>
    <lineage>
        <taxon>Bacteria</taxon>
        <taxon>Pseudomonadati</taxon>
        <taxon>Pseudomonadota</taxon>
        <taxon>Gammaproteobacteria</taxon>
        <taxon>Candidatus Competibacteraceae</taxon>
        <taxon>Plasticicumulans</taxon>
    </lineage>
</organism>
<feature type="domain" description="DUF4136" evidence="2">
    <location>
        <begin position="27"/>
        <end position="178"/>
    </location>
</feature>
<feature type="signal peptide" evidence="1">
    <location>
        <begin position="1"/>
        <end position="27"/>
    </location>
</feature>
<gene>
    <name evidence="3" type="ORF">EV699_11284</name>
</gene>
<dbReference type="AlphaFoldDB" id="A0A4R2LD21"/>
<dbReference type="Proteomes" id="UP000295765">
    <property type="component" value="Unassembled WGS sequence"/>
</dbReference>
<evidence type="ECO:0000256" key="1">
    <source>
        <dbReference type="SAM" id="SignalP"/>
    </source>
</evidence>
<keyword evidence="1" id="KW-0732">Signal</keyword>
<dbReference type="InterPro" id="IPR025411">
    <property type="entry name" value="DUF4136"/>
</dbReference>
<dbReference type="OrthoDB" id="118896at2"/>
<evidence type="ECO:0000259" key="2">
    <source>
        <dbReference type="Pfam" id="PF13590"/>
    </source>
</evidence>
<dbReference type="Pfam" id="PF13590">
    <property type="entry name" value="DUF4136"/>
    <property type="match status" value="1"/>
</dbReference>
<dbReference type="Gene3D" id="3.30.160.670">
    <property type="match status" value="1"/>
</dbReference>
<keyword evidence="4" id="KW-1185">Reference proteome</keyword>
<evidence type="ECO:0000313" key="4">
    <source>
        <dbReference type="Proteomes" id="UP000295765"/>
    </source>
</evidence>
<dbReference type="PROSITE" id="PS51257">
    <property type="entry name" value="PROKAR_LIPOPROTEIN"/>
    <property type="match status" value="1"/>
</dbReference>
<dbReference type="RefSeq" id="WP_132542981.1">
    <property type="nucleotide sequence ID" value="NZ_SLWY01000012.1"/>
</dbReference>